<gene>
    <name evidence="1" type="ORF">PR048_019829</name>
</gene>
<reference evidence="1 2" key="1">
    <citation type="submission" date="2023-02" db="EMBL/GenBank/DDBJ databases">
        <title>LHISI_Scaffold_Assembly.</title>
        <authorList>
            <person name="Stuart O.P."/>
            <person name="Cleave R."/>
            <person name="Magrath M.J.L."/>
            <person name="Mikheyev A.S."/>
        </authorList>
    </citation>
    <scope>NUCLEOTIDE SEQUENCE [LARGE SCALE GENOMIC DNA]</scope>
    <source>
        <strain evidence="1">Daus_M_001</strain>
        <tissue evidence="1">Leg muscle</tissue>
    </source>
</reference>
<sequence length="220" mass="24444">MTAHYWDVHILSPLHVTITLETVNLGIFMRVEISHGTQLSMAAERFGPSSPASNVVLPVECGHGDAQRFSLLDIGSEQPLLLVSVNSAVEEATSRGSAAQEKFPYTSQPNMQQQTCKLQTTFVTHHNGQSNNQTSLSIQHIKVTLTVPLISYELCGSLCNEGEENKSRVIHIRFNKTTEKKKNVGKEWLLDIKKFIHSILLKELNGGRPQKLSQDGRSNI</sequence>
<evidence type="ECO:0000313" key="2">
    <source>
        <dbReference type="Proteomes" id="UP001159363"/>
    </source>
</evidence>
<dbReference type="Proteomes" id="UP001159363">
    <property type="component" value="Chromosome 6"/>
</dbReference>
<keyword evidence="2" id="KW-1185">Reference proteome</keyword>
<evidence type="ECO:0000313" key="1">
    <source>
        <dbReference type="EMBL" id="KAJ8879223.1"/>
    </source>
</evidence>
<name>A0ABQ9H4L5_9NEOP</name>
<dbReference type="EMBL" id="JARBHB010000007">
    <property type="protein sequence ID" value="KAJ8879223.1"/>
    <property type="molecule type" value="Genomic_DNA"/>
</dbReference>
<protein>
    <submittedName>
        <fullName evidence="1">Uncharacterized protein</fullName>
    </submittedName>
</protein>
<accession>A0ABQ9H4L5</accession>
<comment type="caution">
    <text evidence="1">The sequence shown here is derived from an EMBL/GenBank/DDBJ whole genome shotgun (WGS) entry which is preliminary data.</text>
</comment>
<organism evidence="1 2">
    <name type="scientific">Dryococelus australis</name>
    <dbReference type="NCBI Taxonomy" id="614101"/>
    <lineage>
        <taxon>Eukaryota</taxon>
        <taxon>Metazoa</taxon>
        <taxon>Ecdysozoa</taxon>
        <taxon>Arthropoda</taxon>
        <taxon>Hexapoda</taxon>
        <taxon>Insecta</taxon>
        <taxon>Pterygota</taxon>
        <taxon>Neoptera</taxon>
        <taxon>Polyneoptera</taxon>
        <taxon>Phasmatodea</taxon>
        <taxon>Verophasmatodea</taxon>
        <taxon>Anareolatae</taxon>
        <taxon>Phasmatidae</taxon>
        <taxon>Eurycanthinae</taxon>
        <taxon>Dryococelus</taxon>
    </lineage>
</organism>
<proteinExistence type="predicted"/>